<gene>
    <name evidence="1" type="ORF">CO177_00350</name>
</gene>
<evidence type="ECO:0000313" key="2">
    <source>
        <dbReference type="Proteomes" id="UP000231634"/>
    </source>
</evidence>
<evidence type="ECO:0000313" key="1">
    <source>
        <dbReference type="EMBL" id="PJA41827.1"/>
    </source>
</evidence>
<dbReference type="EMBL" id="PFWX01000007">
    <property type="protein sequence ID" value="PJA41827.1"/>
    <property type="molecule type" value="Genomic_DNA"/>
</dbReference>
<feature type="non-terminal residue" evidence="1">
    <location>
        <position position="1"/>
    </location>
</feature>
<reference evidence="2" key="1">
    <citation type="submission" date="2017-09" db="EMBL/GenBank/DDBJ databases">
        <title>Depth-based differentiation of microbial function through sediment-hosted aquifers and enrichment of novel symbionts in the deep terrestrial subsurface.</title>
        <authorList>
            <person name="Probst A.J."/>
            <person name="Ladd B."/>
            <person name="Jarett J.K."/>
            <person name="Geller-Mcgrath D.E."/>
            <person name="Sieber C.M.K."/>
            <person name="Emerson J.B."/>
            <person name="Anantharaman K."/>
            <person name="Thomas B.C."/>
            <person name="Malmstrom R."/>
            <person name="Stieglmeier M."/>
            <person name="Klingl A."/>
            <person name="Woyke T."/>
            <person name="Ryan C.M."/>
            <person name="Banfield J.F."/>
        </authorList>
    </citation>
    <scope>NUCLEOTIDE SEQUENCE [LARGE SCALE GENOMIC DNA]</scope>
</reference>
<organism evidence="1 2">
    <name type="scientific">Candidatus Wolfebacteria bacterium CG_4_9_14_3_um_filter_37_9</name>
    <dbReference type="NCBI Taxonomy" id="1975065"/>
    <lineage>
        <taxon>Bacteria</taxon>
        <taxon>Candidatus Wolfeibacteriota</taxon>
    </lineage>
</organism>
<comment type="caution">
    <text evidence="1">The sequence shown here is derived from an EMBL/GenBank/DDBJ whole genome shotgun (WGS) entry which is preliminary data.</text>
</comment>
<sequence>LLNMNTITISKKEYQDITCRQAFFEEELNFLKKIVLETEENFIQPAVLRRWERISSAVDCGKGQSFVSVKDMKRWLKKL</sequence>
<accession>A0A2M7X6Q5</accession>
<name>A0A2M7X6Q5_9BACT</name>
<dbReference type="Proteomes" id="UP000231634">
    <property type="component" value="Unassembled WGS sequence"/>
</dbReference>
<dbReference type="AlphaFoldDB" id="A0A2M7X6Q5"/>
<protein>
    <submittedName>
        <fullName evidence="1">Uncharacterized protein</fullName>
    </submittedName>
</protein>
<proteinExistence type="predicted"/>